<dbReference type="RefSeq" id="WP_230067736.1">
    <property type="nucleotide sequence ID" value="NZ_BAABLL010000001.1"/>
</dbReference>
<evidence type="ECO:0000313" key="1">
    <source>
        <dbReference type="EMBL" id="MFC4264562.1"/>
    </source>
</evidence>
<gene>
    <name evidence="1" type="ORF">ACFOW9_02995</name>
</gene>
<reference evidence="2" key="1">
    <citation type="journal article" date="2019" name="Int. J. Syst. Evol. Microbiol.">
        <title>The Global Catalogue of Microorganisms (GCM) 10K type strain sequencing project: providing services to taxonomists for standard genome sequencing and annotation.</title>
        <authorList>
            <consortium name="The Broad Institute Genomics Platform"/>
            <consortium name="The Broad Institute Genome Sequencing Center for Infectious Disease"/>
            <person name="Wu L."/>
            <person name="Ma J."/>
        </authorList>
    </citation>
    <scope>NUCLEOTIDE SEQUENCE [LARGE SCALE GENOMIC DNA]</scope>
    <source>
        <strain evidence="2">CGMCC 1.10698</strain>
    </source>
</reference>
<sequence length="89" mass="9626">MKATELNGNHIGKTITVKTKNTEATGVLQGFAHDTDTINDSSFGRESWALGKTSTTITLLPDQRIIAEMADEVEVHEGTVKEPETPGSR</sequence>
<evidence type="ECO:0000313" key="2">
    <source>
        <dbReference type="Proteomes" id="UP001595773"/>
    </source>
</evidence>
<keyword evidence="2" id="KW-1185">Reference proteome</keyword>
<name>A0ABV8QXU4_9MICC</name>
<dbReference type="Proteomes" id="UP001595773">
    <property type="component" value="Unassembled WGS sequence"/>
</dbReference>
<comment type="caution">
    <text evidence="1">The sequence shown here is derived from an EMBL/GenBank/DDBJ whole genome shotgun (WGS) entry which is preliminary data.</text>
</comment>
<protein>
    <submittedName>
        <fullName evidence="1">Uncharacterized protein</fullName>
    </submittedName>
</protein>
<dbReference type="EMBL" id="JBHSCQ010000004">
    <property type="protein sequence ID" value="MFC4264562.1"/>
    <property type="molecule type" value="Genomic_DNA"/>
</dbReference>
<proteinExistence type="predicted"/>
<accession>A0ABV8QXU4</accession>
<organism evidence="1 2">
    <name type="scientific">Arthrobacter cryoconiti</name>
    <dbReference type="NCBI Taxonomy" id="748907"/>
    <lineage>
        <taxon>Bacteria</taxon>
        <taxon>Bacillati</taxon>
        <taxon>Actinomycetota</taxon>
        <taxon>Actinomycetes</taxon>
        <taxon>Micrococcales</taxon>
        <taxon>Micrococcaceae</taxon>
        <taxon>Arthrobacter</taxon>
    </lineage>
</organism>